<dbReference type="AlphaFoldDB" id="A0AAV0QIF0"/>
<dbReference type="EMBL" id="CAMGYJ010000009">
    <property type="protein sequence ID" value="CAI0545327.1"/>
    <property type="molecule type" value="Genomic_DNA"/>
</dbReference>
<evidence type="ECO:0000313" key="2">
    <source>
        <dbReference type="EMBL" id="CAI0545327.1"/>
    </source>
</evidence>
<keyword evidence="3" id="KW-1185">Reference proteome</keyword>
<sequence>MVSERTKKKKKSDWSLPPRRGQIKAEILKSIVQTVASAAIKAVEVVGMKPRGGGSSSSSSGAGSAFTTPPPSPTTTVKLSAA</sequence>
<feature type="compositionally biased region" description="Low complexity" evidence="1">
    <location>
        <begin position="56"/>
        <end position="67"/>
    </location>
</feature>
<protein>
    <submittedName>
        <fullName evidence="2">Uncharacterized protein</fullName>
    </submittedName>
</protein>
<accession>A0AAV0QIF0</accession>
<name>A0AAV0QIF0_9ROSI</name>
<gene>
    <name evidence="2" type="ORF">LITE_LOCUS43546</name>
</gene>
<dbReference type="Proteomes" id="UP001154282">
    <property type="component" value="Unassembled WGS sequence"/>
</dbReference>
<proteinExistence type="predicted"/>
<organism evidence="2 3">
    <name type="scientific">Linum tenue</name>
    <dbReference type="NCBI Taxonomy" id="586396"/>
    <lineage>
        <taxon>Eukaryota</taxon>
        <taxon>Viridiplantae</taxon>
        <taxon>Streptophyta</taxon>
        <taxon>Embryophyta</taxon>
        <taxon>Tracheophyta</taxon>
        <taxon>Spermatophyta</taxon>
        <taxon>Magnoliopsida</taxon>
        <taxon>eudicotyledons</taxon>
        <taxon>Gunneridae</taxon>
        <taxon>Pentapetalae</taxon>
        <taxon>rosids</taxon>
        <taxon>fabids</taxon>
        <taxon>Malpighiales</taxon>
        <taxon>Linaceae</taxon>
        <taxon>Linum</taxon>
    </lineage>
</organism>
<feature type="compositionally biased region" description="Basic residues" evidence="1">
    <location>
        <begin position="1"/>
        <end position="11"/>
    </location>
</feature>
<comment type="caution">
    <text evidence="2">The sequence shown here is derived from an EMBL/GenBank/DDBJ whole genome shotgun (WGS) entry which is preliminary data.</text>
</comment>
<reference evidence="2" key="1">
    <citation type="submission" date="2022-08" db="EMBL/GenBank/DDBJ databases">
        <authorList>
            <person name="Gutierrez-Valencia J."/>
        </authorList>
    </citation>
    <scope>NUCLEOTIDE SEQUENCE</scope>
</reference>
<dbReference type="PANTHER" id="PTHR37721">
    <property type="entry name" value="OS05G0464200 PROTEIN"/>
    <property type="match status" value="1"/>
</dbReference>
<feature type="region of interest" description="Disordered" evidence="1">
    <location>
        <begin position="1"/>
        <end position="20"/>
    </location>
</feature>
<feature type="region of interest" description="Disordered" evidence="1">
    <location>
        <begin position="48"/>
        <end position="82"/>
    </location>
</feature>
<dbReference type="PANTHER" id="PTHR37721:SF1">
    <property type="entry name" value="OS05G0464200 PROTEIN"/>
    <property type="match status" value="1"/>
</dbReference>
<evidence type="ECO:0000313" key="3">
    <source>
        <dbReference type="Proteomes" id="UP001154282"/>
    </source>
</evidence>
<evidence type="ECO:0000256" key="1">
    <source>
        <dbReference type="SAM" id="MobiDB-lite"/>
    </source>
</evidence>